<dbReference type="PANTHER" id="PTHR43280">
    <property type="entry name" value="ARAC-FAMILY TRANSCRIPTIONAL REGULATOR"/>
    <property type="match status" value="1"/>
</dbReference>
<dbReference type="PROSITE" id="PS00041">
    <property type="entry name" value="HTH_ARAC_FAMILY_1"/>
    <property type="match status" value="1"/>
</dbReference>
<dbReference type="GO" id="GO:0003700">
    <property type="term" value="F:DNA-binding transcription factor activity"/>
    <property type="evidence" value="ECO:0007669"/>
    <property type="project" value="InterPro"/>
</dbReference>
<keyword evidence="2 5" id="KW-0238">DNA-binding</keyword>
<accession>A0A1H9RYN2</accession>
<reference evidence="5 6" key="1">
    <citation type="submission" date="2016-10" db="EMBL/GenBank/DDBJ databases">
        <authorList>
            <person name="de Groot N.N."/>
        </authorList>
    </citation>
    <scope>NUCLEOTIDE SEQUENCE [LARGE SCALE GENOMIC DNA]</scope>
    <source>
        <strain evidence="5 6">AR40</strain>
    </source>
</reference>
<dbReference type="PRINTS" id="PR00032">
    <property type="entry name" value="HTHARAC"/>
</dbReference>
<keyword evidence="3" id="KW-0804">Transcription</keyword>
<dbReference type="SUPFAM" id="SSF46689">
    <property type="entry name" value="Homeodomain-like"/>
    <property type="match status" value="2"/>
</dbReference>
<gene>
    <name evidence="5" type="ORF">SAMN04487884_1115</name>
</gene>
<sequence length="398" mass="45178">MTLQEGCRLLENLELIPVTILDCPESIKSFCNKYRIHNSQTLFTKSVLSKIIEELNEDELILTVDDFKIKMLFALYGKTPIAYGPYCTELLSVDESAILLSHLKIKDFPPDLLAKLRGRYTVTAQQNVQYHINILLSHVSGNDLIHTVKTYNVGSASDDDTEEIIPSDYHIKVVREHYANEQLLIKSISDGDYASALNAWRILHKAVSYKNIGHTIELARLSAAVTRTLLRMGAINAGIPSEINDRISGNSSQLTAKARTIDAINMEHERLIKEYCDVITEYKKNQYSSNVLSVRFLIEKEYDRPLKLDEIADELSLSSSQLIHLFKKETGTTPMAYLHQIRIKKAAYELANTQNSIQDIAASVGILDSNYFVKCFKKEYKMTPSAYRKRFTNSISKI</sequence>
<dbReference type="OrthoDB" id="1934152at2"/>
<dbReference type="EMBL" id="FOGJ01000011">
    <property type="protein sequence ID" value="SER77896.1"/>
    <property type="molecule type" value="Genomic_DNA"/>
</dbReference>
<dbReference type="RefSeq" id="WP_074755927.1">
    <property type="nucleotide sequence ID" value="NZ_FOGJ01000011.1"/>
</dbReference>
<evidence type="ECO:0000256" key="3">
    <source>
        <dbReference type="ARBA" id="ARBA00023163"/>
    </source>
</evidence>
<evidence type="ECO:0000313" key="6">
    <source>
        <dbReference type="Proteomes" id="UP000182584"/>
    </source>
</evidence>
<feature type="domain" description="HTH araC/xylS-type" evidence="4">
    <location>
        <begin position="292"/>
        <end position="390"/>
    </location>
</feature>
<dbReference type="InterPro" id="IPR009057">
    <property type="entry name" value="Homeodomain-like_sf"/>
</dbReference>
<dbReference type="Gene3D" id="1.10.10.60">
    <property type="entry name" value="Homeodomain-like"/>
    <property type="match status" value="2"/>
</dbReference>
<dbReference type="InterPro" id="IPR018060">
    <property type="entry name" value="HTH_AraC"/>
</dbReference>
<evidence type="ECO:0000256" key="1">
    <source>
        <dbReference type="ARBA" id="ARBA00023015"/>
    </source>
</evidence>
<dbReference type="PROSITE" id="PS01124">
    <property type="entry name" value="HTH_ARAC_FAMILY_2"/>
    <property type="match status" value="1"/>
</dbReference>
<dbReference type="InterPro" id="IPR020449">
    <property type="entry name" value="Tscrpt_reg_AraC-type_HTH"/>
</dbReference>
<evidence type="ECO:0000256" key="2">
    <source>
        <dbReference type="ARBA" id="ARBA00023125"/>
    </source>
</evidence>
<dbReference type="SMART" id="SM00342">
    <property type="entry name" value="HTH_ARAC"/>
    <property type="match status" value="1"/>
</dbReference>
<dbReference type="InterPro" id="IPR018062">
    <property type="entry name" value="HTH_AraC-typ_CS"/>
</dbReference>
<keyword evidence="1" id="KW-0805">Transcription regulation</keyword>
<dbReference type="GO" id="GO:0043565">
    <property type="term" value="F:sequence-specific DNA binding"/>
    <property type="evidence" value="ECO:0007669"/>
    <property type="project" value="InterPro"/>
</dbReference>
<proteinExistence type="predicted"/>
<evidence type="ECO:0000313" key="5">
    <source>
        <dbReference type="EMBL" id="SER77896.1"/>
    </source>
</evidence>
<organism evidence="5 6">
    <name type="scientific">Butyrivibrio fibrisolvens</name>
    <dbReference type="NCBI Taxonomy" id="831"/>
    <lineage>
        <taxon>Bacteria</taxon>
        <taxon>Bacillati</taxon>
        <taxon>Bacillota</taxon>
        <taxon>Clostridia</taxon>
        <taxon>Lachnospirales</taxon>
        <taxon>Lachnospiraceae</taxon>
        <taxon>Butyrivibrio</taxon>
    </lineage>
</organism>
<name>A0A1H9RYN2_BUTFI</name>
<dbReference type="AlphaFoldDB" id="A0A1H9RYN2"/>
<protein>
    <submittedName>
        <fullName evidence="5">AraC-type DNA-binding protein</fullName>
    </submittedName>
</protein>
<dbReference type="PANTHER" id="PTHR43280:SF2">
    <property type="entry name" value="HTH-TYPE TRANSCRIPTIONAL REGULATOR EXSA"/>
    <property type="match status" value="1"/>
</dbReference>
<evidence type="ECO:0000259" key="4">
    <source>
        <dbReference type="PROSITE" id="PS01124"/>
    </source>
</evidence>
<dbReference type="Pfam" id="PF12833">
    <property type="entry name" value="HTH_18"/>
    <property type="match status" value="1"/>
</dbReference>
<dbReference type="Proteomes" id="UP000182584">
    <property type="component" value="Unassembled WGS sequence"/>
</dbReference>